<comment type="function">
    <text evidence="2 7">Synthesizes alpha-1,4-glucan chains using ADP-glucose.</text>
</comment>
<dbReference type="EC" id="2.4.1.21" evidence="7"/>
<comment type="caution">
    <text evidence="7">Lacks conserved residue(s) required for the propagation of feature annotation.</text>
</comment>
<dbReference type="GO" id="GO:0005978">
    <property type="term" value="P:glycogen biosynthetic process"/>
    <property type="evidence" value="ECO:0007669"/>
    <property type="project" value="UniProtKB-UniRule"/>
</dbReference>
<dbReference type="InterPro" id="IPR001296">
    <property type="entry name" value="Glyco_trans_1"/>
</dbReference>
<evidence type="ECO:0000259" key="9">
    <source>
        <dbReference type="Pfam" id="PF08323"/>
    </source>
</evidence>
<dbReference type="CDD" id="cd03791">
    <property type="entry name" value="GT5_Glycogen_synthase_DULL1-like"/>
    <property type="match status" value="1"/>
</dbReference>
<evidence type="ECO:0000256" key="1">
    <source>
        <dbReference type="ARBA" id="ARBA00001478"/>
    </source>
</evidence>
<dbReference type="GO" id="GO:0004373">
    <property type="term" value="F:alpha-1,4-glucan glucosyltransferase (UDP-glucose donor) activity"/>
    <property type="evidence" value="ECO:0007669"/>
    <property type="project" value="InterPro"/>
</dbReference>
<dbReference type="AlphaFoldDB" id="A0A9D0ZGP9"/>
<comment type="similarity">
    <text evidence="3 7">Belongs to the glycosyltransferase 1 family. Bacterial/plant glycogen synthase subfamily.</text>
</comment>
<dbReference type="PANTHER" id="PTHR45825">
    <property type="entry name" value="GRANULE-BOUND STARCH SYNTHASE 1, CHLOROPLASTIC/AMYLOPLASTIC"/>
    <property type="match status" value="1"/>
</dbReference>
<dbReference type="Pfam" id="PF00534">
    <property type="entry name" value="Glycos_transf_1"/>
    <property type="match status" value="1"/>
</dbReference>
<proteinExistence type="inferred from homology"/>
<dbReference type="PANTHER" id="PTHR45825:SF11">
    <property type="entry name" value="ALPHA AMYLASE DOMAIN-CONTAINING PROTEIN"/>
    <property type="match status" value="1"/>
</dbReference>
<feature type="domain" description="Starch synthase catalytic" evidence="9">
    <location>
        <begin position="2"/>
        <end position="237"/>
    </location>
</feature>
<reference evidence="10" key="1">
    <citation type="submission" date="2020-10" db="EMBL/GenBank/DDBJ databases">
        <authorList>
            <person name="Gilroy R."/>
        </authorList>
    </citation>
    <scope>NUCLEOTIDE SEQUENCE</scope>
    <source>
        <strain evidence="10">ChiSjej1B19-3389</strain>
    </source>
</reference>
<comment type="catalytic activity">
    <reaction evidence="1 7">
        <text>[(1-&gt;4)-alpha-D-glucosyl](n) + ADP-alpha-D-glucose = [(1-&gt;4)-alpha-D-glucosyl](n+1) + ADP + H(+)</text>
        <dbReference type="Rhea" id="RHEA:18189"/>
        <dbReference type="Rhea" id="RHEA-COMP:9584"/>
        <dbReference type="Rhea" id="RHEA-COMP:9587"/>
        <dbReference type="ChEBI" id="CHEBI:15378"/>
        <dbReference type="ChEBI" id="CHEBI:15444"/>
        <dbReference type="ChEBI" id="CHEBI:57498"/>
        <dbReference type="ChEBI" id="CHEBI:456216"/>
        <dbReference type="EC" id="2.4.1.21"/>
    </reaction>
</comment>
<dbReference type="NCBIfam" id="TIGR02095">
    <property type="entry name" value="glgA"/>
    <property type="match status" value="1"/>
</dbReference>
<dbReference type="NCBIfam" id="NF001898">
    <property type="entry name" value="PRK00654.1-1"/>
    <property type="match status" value="1"/>
</dbReference>
<sequence>MRILYCTSEANPFAGSGGLADVAGAGSLPKALCQRQIDCRVVMPLYGDIPQSLRDSMRYITNFTVPVAWRRQYCGVFEAHYNGVMFYFIDNEYYFKRCGLYGFYDDAERFAFFSRAIMEMLPYVNFHPDLIHCNDWQTALVPTYYYLFYSHNPWYHNIKSVFTIHNIQYQGKYGWEVNTECVGVPPADTKLLEQDGKLNMVKGAIETATRVTTVSPSYAKEILDPWFAYGLDTILRNRQYKLCGILNGIDNASYDPATDYQLYQNYSVNDMRGKGECKRALQERLGLAQRSDIPVIAMVSRMVGHKGLDIVRLSLDEIMCDHDVQFVILGSGDREYEDFFRHMQWKYPGRLCACIGFIPELARKIYSGSDIFLMPSKSEPCGLSQMIALRYGSVPVVREVGGLRDSIHDSLDGHGNGFTFSKYEAYDMVQCLKRAINGYWNREGWQKLVRRCMESDNSWARSANDYINVYRDTIDHWK</sequence>
<gene>
    <name evidence="7 10" type="primary">glgA</name>
    <name evidence="10" type="ORF">IAD32_01290</name>
</gene>
<keyword evidence="4 7" id="KW-0328">Glycosyltransferase</keyword>
<evidence type="ECO:0000256" key="4">
    <source>
        <dbReference type="ARBA" id="ARBA00022676"/>
    </source>
</evidence>
<protein>
    <recommendedName>
        <fullName evidence="7">Glycogen synthase</fullName>
        <ecNumber evidence="7">2.4.1.21</ecNumber>
    </recommendedName>
    <alternativeName>
        <fullName evidence="7">Starch [bacterial glycogen] synthase</fullName>
    </alternativeName>
</protein>
<organism evidence="10 11">
    <name type="scientific">Candidatus Scatavimonas merdigallinarum</name>
    <dbReference type="NCBI Taxonomy" id="2840914"/>
    <lineage>
        <taxon>Bacteria</taxon>
        <taxon>Bacillati</taxon>
        <taxon>Bacillota</taxon>
        <taxon>Clostridia</taxon>
        <taxon>Eubacteriales</taxon>
        <taxon>Oscillospiraceae</taxon>
        <taxon>Oscillospiraceae incertae sedis</taxon>
        <taxon>Candidatus Scatavimonas</taxon>
    </lineage>
</organism>
<dbReference type="Gene3D" id="3.40.50.2000">
    <property type="entry name" value="Glycogen Phosphorylase B"/>
    <property type="match status" value="2"/>
</dbReference>
<evidence type="ECO:0000256" key="7">
    <source>
        <dbReference type="HAMAP-Rule" id="MF_00484"/>
    </source>
</evidence>
<evidence type="ECO:0000313" key="11">
    <source>
        <dbReference type="Proteomes" id="UP000886787"/>
    </source>
</evidence>
<accession>A0A9D0ZGP9</accession>
<keyword evidence="6 7" id="KW-0320">Glycogen biosynthesis</keyword>
<dbReference type="InterPro" id="IPR011835">
    <property type="entry name" value="GS/SS"/>
</dbReference>
<dbReference type="EMBL" id="DVFW01000007">
    <property type="protein sequence ID" value="HIQ79901.1"/>
    <property type="molecule type" value="Genomic_DNA"/>
</dbReference>
<dbReference type="GO" id="GO:0009011">
    <property type="term" value="F:alpha-1,4-glucan glucosyltransferase (ADP-glucose donor) activity"/>
    <property type="evidence" value="ECO:0007669"/>
    <property type="project" value="UniProtKB-UniRule"/>
</dbReference>
<comment type="pathway">
    <text evidence="7">Glycan biosynthesis; glycogen biosynthesis.</text>
</comment>
<dbReference type="Pfam" id="PF08323">
    <property type="entry name" value="Glyco_transf_5"/>
    <property type="match status" value="1"/>
</dbReference>
<evidence type="ECO:0000313" key="10">
    <source>
        <dbReference type="EMBL" id="HIQ79901.1"/>
    </source>
</evidence>
<reference evidence="10" key="2">
    <citation type="journal article" date="2021" name="PeerJ">
        <title>Extensive microbial diversity within the chicken gut microbiome revealed by metagenomics and culture.</title>
        <authorList>
            <person name="Gilroy R."/>
            <person name="Ravi A."/>
            <person name="Getino M."/>
            <person name="Pursley I."/>
            <person name="Horton D.L."/>
            <person name="Alikhan N.F."/>
            <person name="Baker D."/>
            <person name="Gharbi K."/>
            <person name="Hall N."/>
            <person name="Watson M."/>
            <person name="Adriaenssens E.M."/>
            <person name="Foster-Nyarko E."/>
            <person name="Jarju S."/>
            <person name="Secka A."/>
            <person name="Antonio M."/>
            <person name="Oren A."/>
            <person name="Chaudhuri R.R."/>
            <person name="La Ragione R."/>
            <person name="Hildebrand F."/>
            <person name="Pallen M.J."/>
        </authorList>
    </citation>
    <scope>NUCLEOTIDE SEQUENCE</scope>
    <source>
        <strain evidence="10">ChiSjej1B19-3389</strain>
    </source>
</reference>
<evidence type="ECO:0000256" key="5">
    <source>
        <dbReference type="ARBA" id="ARBA00022679"/>
    </source>
</evidence>
<evidence type="ECO:0000259" key="8">
    <source>
        <dbReference type="Pfam" id="PF00534"/>
    </source>
</evidence>
<dbReference type="Proteomes" id="UP000886787">
    <property type="component" value="Unassembled WGS sequence"/>
</dbReference>
<evidence type="ECO:0000256" key="2">
    <source>
        <dbReference type="ARBA" id="ARBA00002764"/>
    </source>
</evidence>
<evidence type="ECO:0000256" key="6">
    <source>
        <dbReference type="ARBA" id="ARBA00023056"/>
    </source>
</evidence>
<dbReference type="InterPro" id="IPR013534">
    <property type="entry name" value="Starch_synth_cat_dom"/>
</dbReference>
<comment type="caution">
    <text evidence="10">The sequence shown here is derived from an EMBL/GenBank/DDBJ whole genome shotgun (WGS) entry which is preliminary data.</text>
</comment>
<evidence type="ECO:0000256" key="3">
    <source>
        <dbReference type="ARBA" id="ARBA00010281"/>
    </source>
</evidence>
<dbReference type="SUPFAM" id="SSF53756">
    <property type="entry name" value="UDP-Glycosyltransferase/glycogen phosphorylase"/>
    <property type="match status" value="1"/>
</dbReference>
<name>A0A9D0ZGP9_9FIRM</name>
<feature type="domain" description="Glycosyl transferase family 1" evidence="8">
    <location>
        <begin position="291"/>
        <end position="439"/>
    </location>
</feature>
<dbReference type="HAMAP" id="MF_00484">
    <property type="entry name" value="Glycogen_synth"/>
    <property type="match status" value="1"/>
</dbReference>
<keyword evidence="5 7" id="KW-0808">Transferase</keyword>